<sequence>MPESTESPVALVTGGAGFIGSSIVELLRASGHRVVVLDLKGGDIAVDLSDEQAVRAAARSVLAEHGRVDVLVHAGVSFHRATLGDLSASLLRDVMAVNVEAALWLTQELQPSMSERGFGRIVFLVSDTFYNPPPVSDMLPYIMSKGALIGAARSLARSLGPSGITVNCVAPGLTPPPVKVMTEEVSEDVQSRQALTRPLVPADVAEVVAFLARPEAQALTGQTICPDGGLVLL</sequence>
<keyword evidence="2" id="KW-0560">Oxidoreductase</keyword>
<comment type="similarity">
    <text evidence="1">Belongs to the short-chain dehydrogenases/reductases (SDR) family.</text>
</comment>
<proteinExistence type="inferred from homology"/>
<dbReference type="SUPFAM" id="SSF51735">
    <property type="entry name" value="NAD(P)-binding Rossmann-fold domains"/>
    <property type="match status" value="1"/>
</dbReference>
<dbReference type="CDD" id="cd05233">
    <property type="entry name" value="SDR_c"/>
    <property type="match status" value="1"/>
</dbReference>
<dbReference type="Gene3D" id="3.40.50.720">
    <property type="entry name" value="NAD(P)-binding Rossmann-like Domain"/>
    <property type="match status" value="1"/>
</dbReference>
<dbReference type="PRINTS" id="PR00081">
    <property type="entry name" value="GDHRDH"/>
</dbReference>
<dbReference type="InterPro" id="IPR002347">
    <property type="entry name" value="SDR_fam"/>
</dbReference>
<keyword evidence="4" id="KW-1185">Reference proteome</keyword>
<evidence type="ECO:0000256" key="2">
    <source>
        <dbReference type="ARBA" id="ARBA00023002"/>
    </source>
</evidence>
<dbReference type="InterPro" id="IPR036291">
    <property type="entry name" value="NAD(P)-bd_dom_sf"/>
</dbReference>
<gene>
    <name evidence="3" type="ORF">NQV15_13685</name>
</gene>
<protein>
    <submittedName>
        <fullName evidence="3">SDR family oxidoreductase</fullName>
    </submittedName>
</protein>
<name>A0ABY5M3Z9_9ACTN</name>
<dbReference type="EMBL" id="CP102173">
    <property type="protein sequence ID" value="UUP12900.1"/>
    <property type="molecule type" value="Genomic_DNA"/>
</dbReference>
<organism evidence="3 4">
    <name type="scientific">Aeromicrobium wangtongii</name>
    <dbReference type="NCBI Taxonomy" id="2969247"/>
    <lineage>
        <taxon>Bacteria</taxon>
        <taxon>Bacillati</taxon>
        <taxon>Actinomycetota</taxon>
        <taxon>Actinomycetes</taxon>
        <taxon>Propionibacteriales</taxon>
        <taxon>Nocardioidaceae</taxon>
        <taxon>Aeromicrobium</taxon>
    </lineage>
</organism>
<dbReference type="RefSeq" id="WP_232401608.1">
    <property type="nucleotide sequence ID" value="NZ_CP102173.1"/>
</dbReference>
<evidence type="ECO:0000313" key="4">
    <source>
        <dbReference type="Proteomes" id="UP001316184"/>
    </source>
</evidence>
<accession>A0ABY5M3Z9</accession>
<dbReference type="PANTHER" id="PTHR43639:SF1">
    <property type="entry name" value="SHORT-CHAIN DEHYDROGENASE_REDUCTASE FAMILY PROTEIN"/>
    <property type="match status" value="1"/>
</dbReference>
<dbReference type="PANTHER" id="PTHR43639">
    <property type="entry name" value="OXIDOREDUCTASE, SHORT-CHAIN DEHYDROGENASE/REDUCTASE FAMILY (AFU_ORTHOLOGUE AFUA_5G02870)"/>
    <property type="match status" value="1"/>
</dbReference>
<reference evidence="3 4" key="1">
    <citation type="submission" date="2022-08" db="EMBL/GenBank/DDBJ databases">
        <title>novel species in genus Aeromicrobium.</title>
        <authorList>
            <person name="Ye L."/>
        </authorList>
    </citation>
    <scope>NUCLEOTIDE SEQUENCE [LARGE SCALE GENOMIC DNA]</scope>
    <source>
        <strain evidence="4">zg-Y1379</strain>
    </source>
</reference>
<evidence type="ECO:0000256" key="1">
    <source>
        <dbReference type="ARBA" id="ARBA00006484"/>
    </source>
</evidence>
<dbReference type="Proteomes" id="UP001316184">
    <property type="component" value="Chromosome"/>
</dbReference>
<dbReference type="Pfam" id="PF13561">
    <property type="entry name" value="adh_short_C2"/>
    <property type="match status" value="1"/>
</dbReference>
<evidence type="ECO:0000313" key="3">
    <source>
        <dbReference type="EMBL" id="UUP12900.1"/>
    </source>
</evidence>